<feature type="compositionally biased region" description="Basic and acidic residues" evidence="5">
    <location>
        <begin position="13"/>
        <end position="24"/>
    </location>
</feature>
<evidence type="ECO:0000256" key="3">
    <source>
        <dbReference type="ARBA" id="ARBA00023125"/>
    </source>
</evidence>
<evidence type="ECO:0000256" key="1">
    <source>
        <dbReference type="ARBA" id="ARBA00009437"/>
    </source>
</evidence>
<name>A0A964T4I7_9HYPH</name>
<dbReference type="Proteomes" id="UP000773614">
    <property type="component" value="Unassembled WGS sequence"/>
</dbReference>
<evidence type="ECO:0000256" key="4">
    <source>
        <dbReference type="ARBA" id="ARBA00023163"/>
    </source>
</evidence>
<evidence type="ECO:0000256" key="2">
    <source>
        <dbReference type="ARBA" id="ARBA00023015"/>
    </source>
</evidence>
<dbReference type="Gene3D" id="3.40.190.290">
    <property type="match status" value="1"/>
</dbReference>
<feature type="domain" description="HTH lysR-type" evidence="6">
    <location>
        <begin position="36"/>
        <end position="93"/>
    </location>
</feature>
<protein>
    <submittedName>
        <fullName evidence="7">LysR family transcriptional regulator</fullName>
    </submittedName>
</protein>
<dbReference type="Gene3D" id="1.10.10.10">
    <property type="entry name" value="Winged helix-like DNA-binding domain superfamily/Winged helix DNA-binding domain"/>
    <property type="match status" value="1"/>
</dbReference>
<reference evidence="7" key="1">
    <citation type="submission" date="2019-03" db="EMBL/GenBank/DDBJ databases">
        <title>Afifella sp. nov., isolated from activated sludge.</title>
        <authorList>
            <person name="Li Q."/>
            <person name="Liu Y."/>
        </authorList>
    </citation>
    <scope>NUCLEOTIDE SEQUENCE</scope>
    <source>
        <strain evidence="7">L72</strain>
    </source>
</reference>
<evidence type="ECO:0000259" key="6">
    <source>
        <dbReference type="PROSITE" id="PS50931"/>
    </source>
</evidence>
<dbReference type="PRINTS" id="PR00039">
    <property type="entry name" value="HTHLYSR"/>
</dbReference>
<dbReference type="SUPFAM" id="SSF53850">
    <property type="entry name" value="Periplasmic binding protein-like II"/>
    <property type="match status" value="1"/>
</dbReference>
<dbReference type="InterPro" id="IPR036390">
    <property type="entry name" value="WH_DNA-bd_sf"/>
</dbReference>
<dbReference type="EMBL" id="SPKJ01000034">
    <property type="protein sequence ID" value="MYZ48313.1"/>
    <property type="molecule type" value="Genomic_DNA"/>
</dbReference>
<keyword evidence="2" id="KW-0805">Transcription regulation</keyword>
<keyword evidence="3" id="KW-0238">DNA-binding</keyword>
<dbReference type="GO" id="GO:0003700">
    <property type="term" value="F:DNA-binding transcription factor activity"/>
    <property type="evidence" value="ECO:0007669"/>
    <property type="project" value="InterPro"/>
</dbReference>
<sequence length="330" mass="35713">MIMRRCYDRARKPGKEVRLGEGEGRPAGPAQGRRRLSIRQLDAFHAAAQTGSVTEAAKLLGVSQPGISRLIASLEWGLGLALFERRRKRLFLTPEGRLFMEELERTSLGLDRLERAANDIKQLKRGHLRIASLPALSLSVVPEALARFLQAYPDLKVSASVQPSQQVVDSVAARHVDVGIAQPTGARSEVRAVATFGADCVCALPPDHRLLRQDVVRPEDLAGEALIALPPHTPAGRGIDRAFEGVGLLLSPNVETFISMTACALVAEGVGIALVDPFTAAAFGDRRIATRPFLPSVKFDVQIVVHESGAVSRPAAEFVRILQECFSKTI</sequence>
<evidence type="ECO:0000313" key="7">
    <source>
        <dbReference type="EMBL" id="MYZ48313.1"/>
    </source>
</evidence>
<proteinExistence type="inferred from homology"/>
<keyword evidence="8" id="KW-1185">Reference proteome</keyword>
<keyword evidence="4" id="KW-0804">Transcription</keyword>
<feature type="region of interest" description="Disordered" evidence="5">
    <location>
        <begin position="13"/>
        <end position="32"/>
    </location>
</feature>
<dbReference type="PROSITE" id="PS50931">
    <property type="entry name" value="HTH_LYSR"/>
    <property type="match status" value="1"/>
</dbReference>
<dbReference type="InterPro" id="IPR037424">
    <property type="entry name" value="NocR_PBP2"/>
</dbReference>
<dbReference type="Pfam" id="PF00126">
    <property type="entry name" value="HTH_1"/>
    <property type="match status" value="1"/>
</dbReference>
<evidence type="ECO:0000256" key="5">
    <source>
        <dbReference type="SAM" id="MobiDB-lite"/>
    </source>
</evidence>
<accession>A0A964T4I7</accession>
<dbReference type="InterPro" id="IPR036388">
    <property type="entry name" value="WH-like_DNA-bd_sf"/>
</dbReference>
<dbReference type="PANTHER" id="PTHR30427:SF1">
    <property type="entry name" value="TRANSCRIPTIONAL ACTIVATOR PROTEIN LYSR"/>
    <property type="match status" value="1"/>
</dbReference>
<evidence type="ECO:0000313" key="8">
    <source>
        <dbReference type="Proteomes" id="UP000773614"/>
    </source>
</evidence>
<dbReference type="SUPFAM" id="SSF46785">
    <property type="entry name" value="Winged helix' DNA-binding domain"/>
    <property type="match status" value="1"/>
</dbReference>
<dbReference type="InterPro" id="IPR000847">
    <property type="entry name" value="LysR_HTH_N"/>
</dbReference>
<comment type="similarity">
    <text evidence="1">Belongs to the LysR transcriptional regulatory family.</text>
</comment>
<dbReference type="InterPro" id="IPR005119">
    <property type="entry name" value="LysR_subst-bd"/>
</dbReference>
<dbReference type="GO" id="GO:0010628">
    <property type="term" value="P:positive regulation of gene expression"/>
    <property type="evidence" value="ECO:0007669"/>
    <property type="project" value="TreeGrafter"/>
</dbReference>
<dbReference type="CDD" id="cd08415">
    <property type="entry name" value="PBP2_LysR_opines_like"/>
    <property type="match status" value="1"/>
</dbReference>
<dbReference type="Pfam" id="PF03466">
    <property type="entry name" value="LysR_substrate"/>
    <property type="match status" value="1"/>
</dbReference>
<dbReference type="PANTHER" id="PTHR30427">
    <property type="entry name" value="TRANSCRIPTIONAL ACTIVATOR PROTEIN LYSR"/>
    <property type="match status" value="1"/>
</dbReference>
<dbReference type="AlphaFoldDB" id="A0A964T4I7"/>
<dbReference type="GO" id="GO:0043565">
    <property type="term" value="F:sequence-specific DNA binding"/>
    <property type="evidence" value="ECO:0007669"/>
    <property type="project" value="TreeGrafter"/>
</dbReference>
<organism evidence="7 8">
    <name type="scientific">Propylenella binzhouense</name>
    <dbReference type="NCBI Taxonomy" id="2555902"/>
    <lineage>
        <taxon>Bacteria</taxon>
        <taxon>Pseudomonadati</taxon>
        <taxon>Pseudomonadota</taxon>
        <taxon>Alphaproteobacteria</taxon>
        <taxon>Hyphomicrobiales</taxon>
        <taxon>Propylenellaceae</taxon>
        <taxon>Propylenella</taxon>
    </lineage>
</organism>
<gene>
    <name evidence="7" type="ORF">E4O86_11385</name>
</gene>
<comment type="caution">
    <text evidence="7">The sequence shown here is derived from an EMBL/GenBank/DDBJ whole genome shotgun (WGS) entry which is preliminary data.</text>
</comment>